<accession>A0A4Z0HI62</accession>
<dbReference type="Proteomes" id="UP000297792">
    <property type="component" value="Unassembled WGS sequence"/>
</dbReference>
<protein>
    <submittedName>
        <fullName evidence="1">Uncharacterized protein</fullName>
    </submittedName>
</protein>
<evidence type="ECO:0000313" key="1">
    <source>
        <dbReference type="EMBL" id="TGB36418.1"/>
    </source>
</evidence>
<sequence>MDVLMRVATAITAAALTTTALGACTTATEGQPVSGPHSYPSPPAGTFPDLAAFQVADLAGYSSTNWHDDTQVSFTAAGVTCLANVYGQTTGVDGLGMIDCRAAHMPGFPRDAGGQELPGKAPAWETVVQSVSETSDGDFEFTFTGGGQWGKDSEPKELPAGQKLVVNDSGCAAGDDFVACYTAYHHGFVISPRGSWAY</sequence>
<reference evidence="1 2" key="1">
    <citation type="submission" date="2018-12" db="EMBL/GenBank/DDBJ databases">
        <title>Draft genome sequences of Mycolicibacterium peregrinum isolated from a pig with lymphadenitis and from soil on the same Japanese pig farm.</title>
        <authorList>
            <person name="Komatsu T."/>
            <person name="Ohya K."/>
            <person name="Sawai K."/>
            <person name="Odoi J.O."/>
            <person name="Otsu K."/>
            <person name="Ota A."/>
            <person name="Ito T."/>
            <person name="Kawai M."/>
            <person name="Maruyama F."/>
        </authorList>
    </citation>
    <scope>NUCLEOTIDE SEQUENCE [LARGE SCALE GENOMIC DNA]</scope>
    <source>
        <strain evidence="1 2">138</strain>
    </source>
</reference>
<dbReference type="PROSITE" id="PS51257">
    <property type="entry name" value="PROKAR_LIPOPROTEIN"/>
    <property type="match status" value="1"/>
</dbReference>
<organism evidence="1 2">
    <name type="scientific">Mycolicibacterium peregrinum</name>
    <name type="common">Mycobacterium peregrinum</name>
    <dbReference type="NCBI Taxonomy" id="43304"/>
    <lineage>
        <taxon>Bacteria</taxon>
        <taxon>Bacillati</taxon>
        <taxon>Actinomycetota</taxon>
        <taxon>Actinomycetes</taxon>
        <taxon>Mycobacteriales</taxon>
        <taxon>Mycobacteriaceae</taxon>
        <taxon>Mycolicibacterium</taxon>
    </lineage>
</organism>
<name>A0A4Z0HI62_MYCPR</name>
<keyword evidence="2" id="KW-1185">Reference proteome</keyword>
<dbReference type="RefSeq" id="WP_135362023.1">
    <property type="nucleotide sequence ID" value="NZ_JBLVUM010000002.1"/>
</dbReference>
<proteinExistence type="predicted"/>
<evidence type="ECO:0000313" key="2">
    <source>
        <dbReference type="Proteomes" id="UP000297792"/>
    </source>
</evidence>
<dbReference type="AlphaFoldDB" id="A0A4Z0HI62"/>
<comment type="caution">
    <text evidence="1">The sequence shown here is derived from an EMBL/GenBank/DDBJ whole genome shotgun (WGS) entry which is preliminary data.</text>
</comment>
<dbReference type="EMBL" id="RWKA01000025">
    <property type="protein sequence ID" value="TGB36418.1"/>
    <property type="molecule type" value="Genomic_DNA"/>
</dbReference>
<gene>
    <name evidence="1" type="ORF">EJD98_29205</name>
</gene>